<evidence type="ECO:0000313" key="4">
    <source>
        <dbReference type="EMBL" id="MDQ0474980.1"/>
    </source>
</evidence>
<dbReference type="PROSITE" id="PS51186">
    <property type="entry name" value="GNAT"/>
    <property type="match status" value="1"/>
</dbReference>
<evidence type="ECO:0000256" key="2">
    <source>
        <dbReference type="ARBA" id="ARBA00023315"/>
    </source>
</evidence>
<reference evidence="4 5" key="1">
    <citation type="submission" date="2023-07" db="EMBL/GenBank/DDBJ databases">
        <title>Genomic Encyclopedia of Type Strains, Phase IV (KMG-IV): sequencing the most valuable type-strain genomes for metagenomic binning, comparative biology and taxonomic classification.</title>
        <authorList>
            <person name="Goeker M."/>
        </authorList>
    </citation>
    <scope>NUCLEOTIDE SEQUENCE [LARGE SCALE GENOMIC DNA]</scope>
    <source>
        <strain evidence="4 5">DSM 19619</strain>
    </source>
</reference>
<evidence type="ECO:0000313" key="5">
    <source>
        <dbReference type="Proteomes" id="UP001242480"/>
    </source>
</evidence>
<dbReference type="InterPro" id="IPR050832">
    <property type="entry name" value="Bact_Acetyltransf"/>
</dbReference>
<comment type="caution">
    <text evidence="4">The sequence shown here is derived from an EMBL/GenBank/DDBJ whole genome shotgun (WGS) entry which is preliminary data.</text>
</comment>
<dbReference type="Proteomes" id="UP001242480">
    <property type="component" value="Unassembled WGS sequence"/>
</dbReference>
<dbReference type="RefSeq" id="WP_307285518.1">
    <property type="nucleotide sequence ID" value="NZ_JAUSVX010000028.1"/>
</dbReference>
<organism evidence="4 5">
    <name type="scientific">Labrys wisconsinensis</name>
    <dbReference type="NCBI Taxonomy" id="425677"/>
    <lineage>
        <taxon>Bacteria</taxon>
        <taxon>Pseudomonadati</taxon>
        <taxon>Pseudomonadota</taxon>
        <taxon>Alphaproteobacteria</taxon>
        <taxon>Hyphomicrobiales</taxon>
        <taxon>Xanthobacteraceae</taxon>
        <taxon>Labrys</taxon>
    </lineage>
</organism>
<accession>A0ABU0JL13</accession>
<evidence type="ECO:0000256" key="1">
    <source>
        <dbReference type="ARBA" id="ARBA00022679"/>
    </source>
</evidence>
<dbReference type="InterPro" id="IPR000182">
    <property type="entry name" value="GNAT_dom"/>
</dbReference>
<sequence length="178" mass="18943">MIHRSPMLRPLRQGEAEAMRRIETAARGRYGSLAGFEGVVAAPAIAAERFLVGETLVAEAGGSAVGYVLMQPLDGLLYVANIAVLPEASGLGLGAALIEAARGRSRALRLGGLMLTTFRTPPWNGPWFRRLGFSPMPPERIGPGLAAILDRHASFLDMSRRETLWSPARPGQGAGSAR</sequence>
<dbReference type="CDD" id="cd04301">
    <property type="entry name" value="NAT_SF"/>
    <property type="match status" value="1"/>
</dbReference>
<keyword evidence="1" id="KW-0808">Transferase</keyword>
<name>A0ABU0JL13_9HYPH</name>
<dbReference type="Pfam" id="PF13508">
    <property type="entry name" value="Acetyltransf_7"/>
    <property type="match status" value="1"/>
</dbReference>
<dbReference type="Gene3D" id="3.40.630.30">
    <property type="match status" value="1"/>
</dbReference>
<keyword evidence="5" id="KW-1185">Reference proteome</keyword>
<dbReference type="EMBL" id="JAUSVX010000028">
    <property type="protein sequence ID" value="MDQ0474980.1"/>
    <property type="molecule type" value="Genomic_DNA"/>
</dbReference>
<proteinExistence type="predicted"/>
<gene>
    <name evidence="4" type="ORF">QO011_008022</name>
</gene>
<keyword evidence="2" id="KW-0012">Acyltransferase</keyword>
<dbReference type="SUPFAM" id="SSF55729">
    <property type="entry name" value="Acyl-CoA N-acyltransferases (Nat)"/>
    <property type="match status" value="1"/>
</dbReference>
<feature type="domain" description="N-acetyltransferase" evidence="3">
    <location>
        <begin position="6"/>
        <end position="163"/>
    </location>
</feature>
<evidence type="ECO:0000259" key="3">
    <source>
        <dbReference type="PROSITE" id="PS51186"/>
    </source>
</evidence>
<dbReference type="PANTHER" id="PTHR43877">
    <property type="entry name" value="AMINOALKYLPHOSPHONATE N-ACETYLTRANSFERASE-RELATED-RELATED"/>
    <property type="match status" value="1"/>
</dbReference>
<dbReference type="InterPro" id="IPR016181">
    <property type="entry name" value="Acyl_CoA_acyltransferase"/>
</dbReference>
<protein>
    <submittedName>
        <fullName evidence="4">N-acetyltransferase YhbS</fullName>
    </submittedName>
</protein>